<dbReference type="Gene3D" id="3.40.50.1110">
    <property type="entry name" value="SGNH hydrolase"/>
    <property type="match status" value="1"/>
</dbReference>
<reference evidence="2 3" key="1">
    <citation type="submission" date="2024-09" db="EMBL/GenBank/DDBJ databases">
        <title>Itraconazole resistance in Madurella fahalii resulting from another homologue of gene encoding cytochrome P450 14-alpha sterol demethylase (CYP51).</title>
        <authorList>
            <person name="Yoshioka I."/>
            <person name="Fahal A.H."/>
            <person name="Kaneko S."/>
            <person name="Yaguchi T."/>
        </authorList>
    </citation>
    <scope>NUCLEOTIDE SEQUENCE [LARGE SCALE GENOMIC DNA]</scope>
    <source>
        <strain evidence="2 3">IFM 68171</strain>
    </source>
</reference>
<keyword evidence="3" id="KW-1185">Reference proteome</keyword>
<dbReference type="PANTHER" id="PTHR30383">
    <property type="entry name" value="THIOESTERASE 1/PROTEASE 1/LYSOPHOSPHOLIPASE L1"/>
    <property type="match status" value="1"/>
</dbReference>
<sequence>MAAARPKLRILCLGDSLTAGYSAMGAIHHPYTAKLEQMVAMAFPHLDIEAVEDGVSGASVMSAFLGRMQNQFGPRNPIRSEDGKYYDWAIVLGGTNDVGMGFPPEEVFEKLKIIWNIPLQNGCKVLALTVPEAALSGPVRERVDARRNKLNDLIRGYKRNGFHVFDLNRAVTYYSMSDADKERYWDDNLHFTPDGYDLIGNKVGIALVSIMAREKTNELSPAKRRRMFKDDNTLFEEEAGDPKAIDQGYIVVRRADLD</sequence>
<dbReference type="PANTHER" id="PTHR30383:SF19">
    <property type="entry name" value="FIBRONECTIN TYPE-III DOMAIN-CONTAINING PROTEIN"/>
    <property type="match status" value="1"/>
</dbReference>
<gene>
    <name evidence="2" type="ORF">MFIFM68171_01655</name>
</gene>
<accession>A0ABQ0G1M2</accession>
<dbReference type="CDD" id="cd00229">
    <property type="entry name" value="SGNH_hydrolase"/>
    <property type="match status" value="1"/>
</dbReference>
<comment type="caution">
    <text evidence="2">The sequence shown here is derived from an EMBL/GenBank/DDBJ whole genome shotgun (WGS) entry which is preliminary data.</text>
</comment>
<dbReference type="InterPro" id="IPR051532">
    <property type="entry name" value="Ester_Hydrolysis_Enzymes"/>
</dbReference>
<proteinExistence type="predicted"/>
<dbReference type="EMBL" id="BAAFSV010000001">
    <property type="protein sequence ID" value="GAB1311445.1"/>
    <property type="molecule type" value="Genomic_DNA"/>
</dbReference>
<dbReference type="InterPro" id="IPR013830">
    <property type="entry name" value="SGNH_hydro"/>
</dbReference>
<dbReference type="RefSeq" id="XP_070913178.1">
    <property type="nucleotide sequence ID" value="XM_071057077.1"/>
</dbReference>
<dbReference type="Pfam" id="PF13472">
    <property type="entry name" value="Lipase_GDSL_2"/>
    <property type="match status" value="1"/>
</dbReference>
<name>A0ABQ0G1M2_9PEZI</name>
<evidence type="ECO:0000313" key="3">
    <source>
        <dbReference type="Proteomes" id="UP001628179"/>
    </source>
</evidence>
<organism evidence="2 3">
    <name type="scientific">Madurella fahalii</name>
    <dbReference type="NCBI Taxonomy" id="1157608"/>
    <lineage>
        <taxon>Eukaryota</taxon>
        <taxon>Fungi</taxon>
        <taxon>Dikarya</taxon>
        <taxon>Ascomycota</taxon>
        <taxon>Pezizomycotina</taxon>
        <taxon>Sordariomycetes</taxon>
        <taxon>Sordariomycetidae</taxon>
        <taxon>Sordariales</taxon>
        <taxon>Sordariales incertae sedis</taxon>
        <taxon>Madurella</taxon>
    </lineage>
</organism>
<dbReference type="GeneID" id="98172400"/>
<feature type="domain" description="SGNH hydrolase-type esterase" evidence="1">
    <location>
        <begin position="12"/>
        <end position="198"/>
    </location>
</feature>
<evidence type="ECO:0000259" key="1">
    <source>
        <dbReference type="Pfam" id="PF13472"/>
    </source>
</evidence>
<dbReference type="Proteomes" id="UP001628179">
    <property type="component" value="Unassembled WGS sequence"/>
</dbReference>
<protein>
    <recommendedName>
        <fullName evidence="1">SGNH hydrolase-type esterase domain-containing protein</fullName>
    </recommendedName>
</protein>
<dbReference type="InterPro" id="IPR036514">
    <property type="entry name" value="SGNH_hydro_sf"/>
</dbReference>
<dbReference type="SUPFAM" id="SSF52266">
    <property type="entry name" value="SGNH hydrolase"/>
    <property type="match status" value="1"/>
</dbReference>
<evidence type="ECO:0000313" key="2">
    <source>
        <dbReference type="EMBL" id="GAB1311445.1"/>
    </source>
</evidence>